<feature type="region of interest" description="Disordered" evidence="1">
    <location>
        <begin position="1"/>
        <end position="22"/>
    </location>
</feature>
<proteinExistence type="predicted"/>
<accession>A0A9P5TJ83</accession>
<dbReference type="EMBL" id="JADNYJ010000090">
    <property type="protein sequence ID" value="KAF8887458.1"/>
    <property type="molecule type" value="Genomic_DNA"/>
</dbReference>
<sequence length="305" mass="35146">MSKKRQRGQNVETSPASLDLDECPNPIAKNTSGLPIFPAELLLEIISYFPRPRDPGLNDTSHSRVLPVVEAEEHFAWREVIFALSQTCKNLRLIFRPYLWRRIEVWEGVVVQRFGKTWTPRLAVEKEHNLELVRQLETVTVRDPALAEYVQIVNVDVARHSDKPVLLELARCLHLFPNLRIVKLRILRNDSQSTGIPKMLDKAFSQYSYPQVSTAIISKWAYPFLSSCPNLQSINWMDITRYSSGFWKHRPYAVSRLQLCRQLKSLAFHAEDREWLADVVKGLPNLHISSCIAEVLFLFIISSLA</sequence>
<gene>
    <name evidence="2" type="ORF">CPB84DRAFT_1521263</name>
</gene>
<organism evidence="2 3">
    <name type="scientific">Gymnopilus junonius</name>
    <name type="common">Spectacular rustgill mushroom</name>
    <name type="synonym">Gymnopilus spectabilis subsp. junonius</name>
    <dbReference type="NCBI Taxonomy" id="109634"/>
    <lineage>
        <taxon>Eukaryota</taxon>
        <taxon>Fungi</taxon>
        <taxon>Dikarya</taxon>
        <taxon>Basidiomycota</taxon>
        <taxon>Agaricomycotina</taxon>
        <taxon>Agaricomycetes</taxon>
        <taxon>Agaricomycetidae</taxon>
        <taxon>Agaricales</taxon>
        <taxon>Agaricineae</taxon>
        <taxon>Hymenogastraceae</taxon>
        <taxon>Gymnopilus</taxon>
    </lineage>
</organism>
<comment type="caution">
    <text evidence="2">The sequence shown here is derived from an EMBL/GenBank/DDBJ whole genome shotgun (WGS) entry which is preliminary data.</text>
</comment>
<dbReference type="Proteomes" id="UP000724874">
    <property type="component" value="Unassembled WGS sequence"/>
</dbReference>
<keyword evidence="3" id="KW-1185">Reference proteome</keyword>
<evidence type="ECO:0008006" key="4">
    <source>
        <dbReference type="Google" id="ProtNLM"/>
    </source>
</evidence>
<evidence type="ECO:0000256" key="1">
    <source>
        <dbReference type="SAM" id="MobiDB-lite"/>
    </source>
</evidence>
<evidence type="ECO:0000313" key="2">
    <source>
        <dbReference type="EMBL" id="KAF8887458.1"/>
    </source>
</evidence>
<dbReference type="OrthoDB" id="2891411at2759"/>
<protein>
    <recommendedName>
        <fullName evidence="4">F-box domain-containing protein</fullName>
    </recommendedName>
</protein>
<reference evidence="2" key="1">
    <citation type="submission" date="2020-11" db="EMBL/GenBank/DDBJ databases">
        <authorList>
            <consortium name="DOE Joint Genome Institute"/>
            <person name="Ahrendt S."/>
            <person name="Riley R."/>
            <person name="Andreopoulos W."/>
            <person name="LaButti K."/>
            <person name="Pangilinan J."/>
            <person name="Ruiz-duenas F.J."/>
            <person name="Barrasa J.M."/>
            <person name="Sanchez-Garcia M."/>
            <person name="Camarero S."/>
            <person name="Miyauchi S."/>
            <person name="Serrano A."/>
            <person name="Linde D."/>
            <person name="Babiker R."/>
            <person name="Drula E."/>
            <person name="Ayuso-Fernandez I."/>
            <person name="Pacheco R."/>
            <person name="Padilla G."/>
            <person name="Ferreira P."/>
            <person name="Barriuso J."/>
            <person name="Kellner H."/>
            <person name="Castanera R."/>
            <person name="Alfaro M."/>
            <person name="Ramirez L."/>
            <person name="Pisabarro A.G."/>
            <person name="Kuo A."/>
            <person name="Tritt A."/>
            <person name="Lipzen A."/>
            <person name="He G."/>
            <person name="Yan M."/>
            <person name="Ng V."/>
            <person name="Cullen D."/>
            <person name="Martin F."/>
            <person name="Rosso M.-N."/>
            <person name="Henrissat B."/>
            <person name="Hibbett D."/>
            <person name="Martinez A.T."/>
            <person name="Grigoriev I.V."/>
        </authorList>
    </citation>
    <scope>NUCLEOTIDE SEQUENCE</scope>
    <source>
        <strain evidence="2">AH 44721</strain>
    </source>
</reference>
<evidence type="ECO:0000313" key="3">
    <source>
        <dbReference type="Proteomes" id="UP000724874"/>
    </source>
</evidence>
<name>A0A9P5TJ83_GYMJU</name>
<dbReference type="AlphaFoldDB" id="A0A9P5TJ83"/>